<dbReference type="AlphaFoldDB" id="A0AAV4FXS8"/>
<dbReference type="EMBL" id="BMAT01011731">
    <property type="protein sequence ID" value="GFR78233.1"/>
    <property type="molecule type" value="Genomic_DNA"/>
</dbReference>
<sequence length="120" mass="13701">MTSAEWKSVCEAAWFRGLRVTLVIQRFRFRFQSPIFCNCESKSPTATTDAPRTALTSCFLLNATDNFAEHLLYTDVPRLYSGNQSEKNKAEEKGALKPIPQVYMKLQLRVLGGCMLYVRK</sequence>
<accession>A0AAV4FXS8</accession>
<comment type="caution">
    <text evidence="1">The sequence shown here is derived from an EMBL/GenBank/DDBJ whole genome shotgun (WGS) entry which is preliminary data.</text>
</comment>
<dbReference type="Proteomes" id="UP000762676">
    <property type="component" value="Unassembled WGS sequence"/>
</dbReference>
<name>A0AAV4FXS8_9GAST</name>
<gene>
    <name evidence="1" type="ORF">ElyMa_005845500</name>
</gene>
<proteinExistence type="predicted"/>
<organism evidence="1 2">
    <name type="scientific">Elysia marginata</name>
    <dbReference type="NCBI Taxonomy" id="1093978"/>
    <lineage>
        <taxon>Eukaryota</taxon>
        <taxon>Metazoa</taxon>
        <taxon>Spiralia</taxon>
        <taxon>Lophotrochozoa</taxon>
        <taxon>Mollusca</taxon>
        <taxon>Gastropoda</taxon>
        <taxon>Heterobranchia</taxon>
        <taxon>Euthyneura</taxon>
        <taxon>Panpulmonata</taxon>
        <taxon>Sacoglossa</taxon>
        <taxon>Placobranchoidea</taxon>
        <taxon>Plakobranchidae</taxon>
        <taxon>Elysia</taxon>
    </lineage>
</organism>
<evidence type="ECO:0000313" key="2">
    <source>
        <dbReference type="Proteomes" id="UP000762676"/>
    </source>
</evidence>
<reference evidence="1 2" key="1">
    <citation type="journal article" date="2021" name="Elife">
        <title>Chloroplast acquisition without the gene transfer in kleptoplastic sea slugs, Plakobranchus ocellatus.</title>
        <authorList>
            <person name="Maeda T."/>
            <person name="Takahashi S."/>
            <person name="Yoshida T."/>
            <person name="Shimamura S."/>
            <person name="Takaki Y."/>
            <person name="Nagai Y."/>
            <person name="Toyoda A."/>
            <person name="Suzuki Y."/>
            <person name="Arimoto A."/>
            <person name="Ishii H."/>
            <person name="Satoh N."/>
            <person name="Nishiyama T."/>
            <person name="Hasebe M."/>
            <person name="Maruyama T."/>
            <person name="Minagawa J."/>
            <person name="Obokata J."/>
            <person name="Shigenobu S."/>
        </authorList>
    </citation>
    <scope>NUCLEOTIDE SEQUENCE [LARGE SCALE GENOMIC DNA]</scope>
</reference>
<evidence type="ECO:0000313" key="1">
    <source>
        <dbReference type="EMBL" id="GFR78233.1"/>
    </source>
</evidence>
<protein>
    <submittedName>
        <fullName evidence="1">Uncharacterized protein</fullName>
    </submittedName>
</protein>
<keyword evidence="2" id="KW-1185">Reference proteome</keyword>